<gene>
    <name evidence="4" type="ORF">S01H4_49599</name>
</gene>
<sequence length="248" mass="28636">MEKQELITMLNRDLADEHAAILRYLIHSYLEGEDTPLGASLLSRAREEMWHMHWLGMIIGRLGGEPNLAPAPYPYDPTNRATIFKSYVDYELKLIPHYNGEADKVDDPHIKRVLQREAWESEYHARKFQRILDKMTPEQAEGLPDEENELPEEFVERLQGLVASKYTEMLQHIRSSWVFQQESIVGWQLMDFAMTKMKQLAHLAEEVAENGIAPRFEVGKIDLSASIGTALKKGFEDVRGAREEHITF</sequence>
<dbReference type="InterPro" id="IPR008331">
    <property type="entry name" value="Ferritin_DPS_dom"/>
</dbReference>
<dbReference type="Pfam" id="PF00210">
    <property type="entry name" value="Ferritin"/>
    <property type="match status" value="1"/>
</dbReference>
<evidence type="ECO:0000259" key="3">
    <source>
        <dbReference type="Pfam" id="PF00210"/>
    </source>
</evidence>
<dbReference type="InterPro" id="IPR012347">
    <property type="entry name" value="Ferritin-like"/>
</dbReference>
<comment type="caution">
    <text evidence="4">The sequence shown here is derived from an EMBL/GenBank/DDBJ whole genome shotgun (WGS) entry which is preliminary data.</text>
</comment>
<dbReference type="InterPro" id="IPR009078">
    <property type="entry name" value="Ferritin-like_SF"/>
</dbReference>
<dbReference type="EMBL" id="BART01028072">
    <property type="protein sequence ID" value="GAH00762.1"/>
    <property type="molecule type" value="Genomic_DNA"/>
</dbReference>
<dbReference type="AlphaFoldDB" id="X1C0H2"/>
<feature type="domain" description="Ferritin/DPS" evidence="3">
    <location>
        <begin position="8"/>
        <end position="135"/>
    </location>
</feature>
<dbReference type="PANTHER" id="PTHR30295">
    <property type="entry name" value="BACTERIOFERRITIN"/>
    <property type="match status" value="1"/>
</dbReference>
<evidence type="ECO:0000256" key="1">
    <source>
        <dbReference type="ARBA" id="ARBA00022434"/>
    </source>
</evidence>
<protein>
    <recommendedName>
        <fullName evidence="3">Ferritin/DPS domain-containing protein</fullName>
    </recommendedName>
</protein>
<proteinExistence type="predicted"/>
<dbReference type="PANTHER" id="PTHR30295:SF0">
    <property type="entry name" value="BACTERIOFERRITIN"/>
    <property type="match status" value="1"/>
</dbReference>
<dbReference type="GO" id="GO:0004322">
    <property type="term" value="F:ferroxidase activity"/>
    <property type="evidence" value="ECO:0007669"/>
    <property type="project" value="TreeGrafter"/>
</dbReference>
<organism evidence="4">
    <name type="scientific">marine sediment metagenome</name>
    <dbReference type="NCBI Taxonomy" id="412755"/>
    <lineage>
        <taxon>unclassified sequences</taxon>
        <taxon>metagenomes</taxon>
        <taxon>ecological metagenomes</taxon>
    </lineage>
</organism>
<dbReference type="CDD" id="cd00657">
    <property type="entry name" value="Ferritin_like"/>
    <property type="match status" value="1"/>
</dbReference>
<name>X1C0H2_9ZZZZ</name>
<dbReference type="GO" id="GO:0006879">
    <property type="term" value="P:intracellular iron ion homeostasis"/>
    <property type="evidence" value="ECO:0007669"/>
    <property type="project" value="UniProtKB-KW"/>
</dbReference>
<dbReference type="Gene3D" id="1.20.1260.10">
    <property type="match status" value="1"/>
</dbReference>
<dbReference type="GO" id="GO:0020037">
    <property type="term" value="F:heme binding"/>
    <property type="evidence" value="ECO:0007669"/>
    <property type="project" value="TreeGrafter"/>
</dbReference>
<dbReference type="GO" id="GO:0008199">
    <property type="term" value="F:ferric iron binding"/>
    <property type="evidence" value="ECO:0007669"/>
    <property type="project" value="InterPro"/>
</dbReference>
<evidence type="ECO:0000256" key="2">
    <source>
        <dbReference type="ARBA" id="ARBA00023004"/>
    </source>
</evidence>
<dbReference type="GO" id="GO:0005829">
    <property type="term" value="C:cytosol"/>
    <property type="evidence" value="ECO:0007669"/>
    <property type="project" value="TreeGrafter"/>
</dbReference>
<keyword evidence="1" id="KW-0409">Iron storage</keyword>
<feature type="non-terminal residue" evidence="4">
    <location>
        <position position="248"/>
    </location>
</feature>
<evidence type="ECO:0000313" key="4">
    <source>
        <dbReference type="EMBL" id="GAH00762.1"/>
    </source>
</evidence>
<accession>X1C0H2</accession>
<keyword evidence="2" id="KW-0408">Iron</keyword>
<dbReference type="SUPFAM" id="SSF47240">
    <property type="entry name" value="Ferritin-like"/>
    <property type="match status" value="1"/>
</dbReference>
<reference evidence="4" key="1">
    <citation type="journal article" date="2014" name="Front. Microbiol.">
        <title>High frequency of phylogenetically diverse reductive dehalogenase-homologous genes in deep subseafloor sedimentary metagenomes.</title>
        <authorList>
            <person name="Kawai M."/>
            <person name="Futagami T."/>
            <person name="Toyoda A."/>
            <person name="Takaki Y."/>
            <person name="Nishi S."/>
            <person name="Hori S."/>
            <person name="Arai W."/>
            <person name="Tsubouchi T."/>
            <person name="Morono Y."/>
            <person name="Uchiyama I."/>
            <person name="Ito T."/>
            <person name="Fujiyama A."/>
            <person name="Inagaki F."/>
            <person name="Takami H."/>
        </authorList>
    </citation>
    <scope>NUCLEOTIDE SEQUENCE</scope>
    <source>
        <strain evidence="4">Expedition CK06-06</strain>
    </source>
</reference>